<dbReference type="PROSITE" id="PS00041">
    <property type="entry name" value="HTH_ARAC_FAMILY_1"/>
    <property type="match status" value="1"/>
</dbReference>
<dbReference type="Gene3D" id="2.60.120.280">
    <property type="entry name" value="Regulatory protein AraC"/>
    <property type="match status" value="1"/>
</dbReference>
<dbReference type="PROSITE" id="PS01124">
    <property type="entry name" value="HTH_ARAC_FAMILY_2"/>
    <property type="match status" value="1"/>
</dbReference>
<dbReference type="Pfam" id="PF12833">
    <property type="entry name" value="HTH_18"/>
    <property type="match status" value="1"/>
</dbReference>
<dbReference type="InterPro" id="IPR009057">
    <property type="entry name" value="Homeodomain-like_sf"/>
</dbReference>
<dbReference type="Gene3D" id="1.10.10.60">
    <property type="entry name" value="Homeodomain-like"/>
    <property type="match status" value="2"/>
</dbReference>
<dbReference type="PANTHER" id="PTHR43280">
    <property type="entry name" value="ARAC-FAMILY TRANSCRIPTIONAL REGULATOR"/>
    <property type="match status" value="1"/>
</dbReference>
<organism evidence="5 6">
    <name type="scientific">Oceanobacillus bengalensis</name>
    <dbReference type="NCBI Taxonomy" id="1435466"/>
    <lineage>
        <taxon>Bacteria</taxon>
        <taxon>Bacillati</taxon>
        <taxon>Bacillota</taxon>
        <taxon>Bacilli</taxon>
        <taxon>Bacillales</taxon>
        <taxon>Bacillaceae</taxon>
        <taxon>Oceanobacillus</taxon>
    </lineage>
</organism>
<evidence type="ECO:0000259" key="4">
    <source>
        <dbReference type="PROSITE" id="PS01124"/>
    </source>
</evidence>
<dbReference type="Pfam" id="PF02311">
    <property type="entry name" value="AraC_binding"/>
    <property type="match status" value="1"/>
</dbReference>
<dbReference type="InterPro" id="IPR018062">
    <property type="entry name" value="HTH_AraC-typ_CS"/>
</dbReference>
<dbReference type="EMBL" id="RBZO01000029">
    <property type="protein sequence ID" value="RKQ13544.1"/>
    <property type="molecule type" value="Genomic_DNA"/>
</dbReference>
<dbReference type="SUPFAM" id="SSF46689">
    <property type="entry name" value="Homeodomain-like"/>
    <property type="match status" value="2"/>
</dbReference>
<dbReference type="GO" id="GO:0043565">
    <property type="term" value="F:sequence-specific DNA binding"/>
    <property type="evidence" value="ECO:0007669"/>
    <property type="project" value="InterPro"/>
</dbReference>
<evidence type="ECO:0000256" key="1">
    <source>
        <dbReference type="ARBA" id="ARBA00023015"/>
    </source>
</evidence>
<evidence type="ECO:0000256" key="3">
    <source>
        <dbReference type="ARBA" id="ARBA00023163"/>
    </source>
</evidence>
<evidence type="ECO:0000256" key="2">
    <source>
        <dbReference type="ARBA" id="ARBA00023125"/>
    </source>
</evidence>
<proteinExistence type="predicted"/>
<dbReference type="AlphaFoldDB" id="A0A494YTU2"/>
<dbReference type="GO" id="GO:0003700">
    <property type="term" value="F:DNA-binding transcription factor activity"/>
    <property type="evidence" value="ECO:0007669"/>
    <property type="project" value="InterPro"/>
</dbReference>
<name>A0A494YTU2_9BACI</name>
<feature type="domain" description="HTH araC/xylS-type" evidence="4">
    <location>
        <begin position="186"/>
        <end position="284"/>
    </location>
</feature>
<dbReference type="InterPro" id="IPR018060">
    <property type="entry name" value="HTH_AraC"/>
</dbReference>
<dbReference type="Proteomes" id="UP000281813">
    <property type="component" value="Unassembled WGS sequence"/>
</dbReference>
<evidence type="ECO:0000313" key="6">
    <source>
        <dbReference type="Proteomes" id="UP000281813"/>
    </source>
</evidence>
<sequence length="302" mass="36057">MLTCNDYRTYFFKFPGEMQERIAGIHTLGWEIRNSTDYDWDGRKRWETGKVIFQYTIKGEGEIIINDDKIRLKPGEAFFVNIPSNHRYYLPEDSDGWEFVHITLYGEEVRRNFEEITKSYGNILRMDEDTSPIQLIFNLYTKAVHNEIHDAYEVSSYAYTFLMELHRYLYKKKEEENNKEWPESITKAVYFIHRNFQEPISLDEIVEEAGISKYHFSRLFHETLHITPLNYVTKIRIEKSIELLRNNDVTIEEISRRVGYSNGNYFSKVFRSAIGVSPGKYRNSKSFIPFDQIIQDRIFLHE</sequence>
<dbReference type="InterPro" id="IPR020449">
    <property type="entry name" value="Tscrpt_reg_AraC-type_HTH"/>
</dbReference>
<keyword evidence="6" id="KW-1185">Reference proteome</keyword>
<comment type="caution">
    <text evidence="5">The sequence shown here is derived from an EMBL/GenBank/DDBJ whole genome shotgun (WGS) entry which is preliminary data.</text>
</comment>
<keyword evidence="2" id="KW-0238">DNA-binding</keyword>
<keyword evidence="3" id="KW-0804">Transcription</keyword>
<dbReference type="SMART" id="SM00342">
    <property type="entry name" value="HTH_ARAC"/>
    <property type="match status" value="1"/>
</dbReference>
<dbReference type="InterPro" id="IPR037923">
    <property type="entry name" value="HTH-like"/>
</dbReference>
<gene>
    <name evidence="5" type="ORF">D8M05_15740</name>
</gene>
<protein>
    <submittedName>
        <fullName evidence="5">AraC family transcriptional regulator</fullName>
    </submittedName>
</protein>
<accession>A0A494YTU2</accession>
<evidence type="ECO:0000313" key="5">
    <source>
        <dbReference type="EMBL" id="RKQ13544.1"/>
    </source>
</evidence>
<keyword evidence="1" id="KW-0805">Transcription regulation</keyword>
<dbReference type="PRINTS" id="PR00032">
    <property type="entry name" value="HTHARAC"/>
</dbReference>
<dbReference type="PANTHER" id="PTHR43280:SF28">
    <property type="entry name" value="HTH-TYPE TRANSCRIPTIONAL ACTIVATOR RHAS"/>
    <property type="match status" value="1"/>
</dbReference>
<reference evidence="5 6" key="1">
    <citation type="journal article" date="2015" name="Antonie Van Leeuwenhoek">
        <title>Oceanobacillus bengalensis sp. nov., a bacterium isolated from seawater of the Bay of Bengal.</title>
        <authorList>
            <person name="Yongchang O."/>
            <person name="Xiang W."/>
            <person name="Wang G."/>
        </authorList>
    </citation>
    <scope>NUCLEOTIDE SEQUENCE [LARGE SCALE GENOMIC DNA]</scope>
    <source>
        <strain evidence="5 6">MCCC 1K00260</strain>
    </source>
</reference>
<dbReference type="InterPro" id="IPR003313">
    <property type="entry name" value="AraC-bd"/>
</dbReference>
<dbReference type="SUPFAM" id="SSF51215">
    <property type="entry name" value="Regulatory protein AraC"/>
    <property type="match status" value="1"/>
</dbReference>